<evidence type="ECO:0000259" key="1">
    <source>
        <dbReference type="PROSITE" id="PS50181"/>
    </source>
</evidence>
<dbReference type="OrthoDB" id="3174109at2759"/>
<feature type="domain" description="F-box" evidence="1">
    <location>
        <begin position="1"/>
        <end position="46"/>
    </location>
</feature>
<name>A0A5C3R1C6_9AGAR</name>
<proteinExistence type="predicted"/>
<keyword evidence="3" id="KW-1185">Reference proteome</keyword>
<reference evidence="2 3" key="1">
    <citation type="journal article" date="2019" name="Nat. Ecol. Evol.">
        <title>Megaphylogeny resolves global patterns of mushroom evolution.</title>
        <authorList>
            <person name="Varga T."/>
            <person name="Krizsan K."/>
            <person name="Foldi C."/>
            <person name="Dima B."/>
            <person name="Sanchez-Garcia M."/>
            <person name="Sanchez-Ramirez S."/>
            <person name="Szollosi G.J."/>
            <person name="Szarkandi J.G."/>
            <person name="Papp V."/>
            <person name="Albert L."/>
            <person name="Andreopoulos W."/>
            <person name="Angelini C."/>
            <person name="Antonin V."/>
            <person name="Barry K.W."/>
            <person name="Bougher N.L."/>
            <person name="Buchanan P."/>
            <person name="Buyck B."/>
            <person name="Bense V."/>
            <person name="Catcheside P."/>
            <person name="Chovatia M."/>
            <person name="Cooper J."/>
            <person name="Damon W."/>
            <person name="Desjardin D."/>
            <person name="Finy P."/>
            <person name="Geml J."/>
            <person name="Haridas S."/>
            <person name="Hughes K."/>
            <person name="Justo A."/>
            <person name="Karasinski D."/>
            <person name="Kautmanova I."/>
            <person name="Kiss B."/>
            <person name="Kocsube S."/>
            <person name="Kotiranta H."/>
            <person name="LaButti K.M."/>
            <person name="Lechner B.E."/>
            <person name="Liimatainen K."/>
            <person name="Lipzen A."/>
            <person name="Lukacs Z."/>
            <person name="Mihaltcheva S."/>
            <person name="Morgado L.N."/>
            <person name="Niskanen T."/>
            <person name="Noordeloos M.E."/>
            <person name="Ohm R.A."/>
            <person name="Ortiz-Santana B."/>
            <person name="Ovrebo C."/>
            <person name="Racz N."/>
            <person name="Riley R."/>
            <person name="Savchenko A."/>
            <person name="Shiryaev A."/>
            <person name="Soop K."/>
            <person name="Spirin V."/>
            <person name="Szebenyi C."/>
            <person name="Tomsovsky M."/>
            <person name="Tulloss R.E."/>
            <person name="Uehling J."/>
            <person name="Grigoriev I.V."/>
            <person name="Vagvolgyi C."/>
            <person name="Papp T."/>
            <person name="Martin F.M."/>
            <person name="Miettinen O."/>
            <person name="Hibbett D.S."/>
            <person name="Nagy L.G."/>
        </authorList>
    </citation>
    <scope>NUCLEOTIDE SEQUENCE [LARGE SCALE GENOMIC DNA]</scope>
    <source>
        <strain evidence="2 3">CBS 309.79</strain>
    </source>
</reference>
<dbReference type="CDD" id="cd09917">
    <property type="entry name" value="F-box_SF"/>
    <property type="match status" value="1"/>
</dbReference>
<dbReference type="Proteomes" id="UP000305067">
    <property type="component" value="Unassembled WGS sequence"/>
</dbReference>
<protein>
    <recommendedName>
        <fullName evidence="1">F-box domain-containing protein</fullName>
    </recommendedName>
</protein>
<dbReference type="InterPro" id="IPR001810">
    <property type="entry name" value="F-box_dom"/>
</dbReference>
<evidence type="ECO:0000313" key="2">
    <source>
        <dbReference type="EMBL" id="TFL06389.1"/>
    </source>
</evidence>
<evidence type="ECO:0000313" key="3">
    <source>
        <dbReference type="Proteomes" id="UP000305067"/>
    </source>
</evidence>
<dbReference type="AlphaFoldDB" id="A0A5C3R1C6"/>
<gene>
    <name evidence="2" type="ORF">BDV98DRAFT_600443</name>
</gene>
<dbReference type="PROSITE" id="PS50181">
    <property type="entry name" value="FBOX"/>
    <property type="match status" value="1"/>
</dbReference>
<dbReference type="Pfam" id="PF12937">
    <property type="entry name" value="F-box-like"/>
    <property type="match status" value="1"/>
</dbReference>
<dbReference type="SUPFAM" id="SSF81383">
    <property type="entry name" value="F-box domain"/>
    <property type="match status" value="1"/>
</dbReference>
<sequence>MIQNLPSELIAAIFAHLDVESIAKCSQVSQLFHDVTSTADLQYLILLEAQGQEDGPLKVASTLERTKALTEYASRWDKLDFAYEYTIPKSQGGLWELYGNVFAQNYASPARIEFHQLAAHSRGIEKESWTVKGLDFPVRDFGMDPAQDLLVLVEKPRWRRNGPVEEREFRFHIRDIRTGEAHSQTTLKPALVAIPQHKADPDASYSIQTCGDFFGVHVMHHSGLLSDELRIWNWKTGALHLQLTGEDMHSFAFLSDKHVIIAVIPSSPNEQSHLKVVAFTHPTEEPVDIARTDYLLSFDLPPMGHGAEMAEIHLRCDPSPVWRPNTPAPFFNAPENRVYIVTLWMHVNGALDSCSLAIPLSTLRAHLDDADRPKRLPWGVWGPHGSRLIHLPHGASTVWVCYVYGTRYVIPLVLNGQVVLEIYDFNQLATRKAAQEESMREFEEGEMEVCNDPSTSFLPVFAEPVITRLPYRKTQLPLPVPPTAMLLSEDSLIVVDRQDNQYVIKTI</sequence>
<organism evidence="2 3">
    <name type="scientific">Pterulicium gracile</name>
    <dbReference type="NCBI Taxonomy" id="1884261"/>
    <lineage>
        <taxon>Eukaryota</taxon>
        <taxon>Fungi</taxon>
        <taxon>Dikarya</taxon>
        <taxon>Basidiomycota</taxon>
        <taxon>Agaricomycotina</taxon>
        <taxon>Agaricomycetes</taxon>
        <taxon>Agaricomycetidae</taxon>
        <taxon>Agaricales</taxon>
        <taxon>Pleurotineae</taxon>
        <taxon>Pterulaceae</taxon>
        <taxon>Pterulicium</taxon>
    </lineage>
</organism>
<dbReference type="Gene3D" id="1.20.1280.50">
    <property type="match status" value="1"/>
</dbReference>
<dbReference type="EMBL" id="ML178815">
    <property type="protein sequence ID" value="TFL06389.1"/>
    <property type="molecule type" value="Genomic_DNA"/>
</dbReference>
<dbReference type="InterPro" id="IPR036047">
    <property type="entry name" value="F-box-like_dom_sf"/>
</dbReference>
<accession>A0A5C3R1C6</accession>